<dbReference type="Gene3D" id="3.40.50.2000">
    <property type="entry name" value="Glycogen Phosphorylase B"/>
    <property type="match status" value="1"/>
</dbReference>
<dbReference type="GO" id="GO:0016757">
    <property type="term" value="F:glycosyltransferase activity"/>
    <property type="evidence" value="ECO:0007669"/>
    <property type="project" value="TreeGrafter"/>
</dbReference>
<accession>A0A0F9DI89</accession>
<comment type="caution">
    <text evidence="1">The sequence shown here is derived from an EMBL/GenBank/DDBJ whole genome shotgun (WGS) entry which is preliminary data.</text>
</comment>
<dbReference type="PANTHER" id="PTHR12526">
    <property type="entry name" value="GLYCOSYLTRANSFERASE"/>
    <property type="match status" value="1"/>
</dbReference>
<proteinExistence type="predicted"/>
<dbReference type="SUPFAM" id="SSF53756">
    <property type="entry name" value="UDP-Glycosyltransferase/glycogen phosphorylase"/>
    <property type="match status" value="1"/>
</dbReference>
<dbReference type="CDD" id="cd03801">
    <property type="entry name" value="GT4_PimA-like"/>
    <property type="match status" value="1"/>
</dbReference>
<feature type="non-terminal residue" evidence="1">
    <location>
        <position position="345"/>
    </location>
</feature>
<evidence type="ECO:0008006" key="2">
    <source>
        <dbReference type="Google" id="ProtNLM"/>
    </source>
</evidence>
<dbReference type="EMBL" id="LAZR01031510">
    <property type="protein sequence ID" value="KKL53546.1"/>
    <property type="molecule type" value="Genomic_DNA"/>
</dbReference>
<gene>
    <name evidence="1" type="ORF">LCGC14_2274350</name>
</gene>
<organism evidence="1">
    <name type="scientific">marine sediment metagenome</name>
    <dbReference type="NCBI Taxonomy" id="412755"/>
    <lineage>
        <taxon>unclassified sequences</taxon>
        <taxon>metagenomes</taxon>
        <taxon>ecological metagenomes</taxon>
    </lineage>
</organism>
<dbReference type="AlphaFoldDB" id="A0A0F9DI89"/>
<protein>
    <recommendedName>
        <fullName evidence="2">Glycosyl transferase family 1 domain-containing protein</fullName>
    </recommendedName>
</protein>
<name>A0A0F9DI89_9ZZZZ</name>
<dbReference type="PANTHER" id="PTHR12526:SF635">
    <property type="entry name" value="GLYCOSYL TRANSFERASE GROUP 1"/>
    <property type="match status" value="1"/>
</dbReference>
<sequence length="345" mass="37902">MISPEAVPIPGVLVGGPGIRYSQIARSLKEDYGHGVTLAVPVDHFVETAVGPVPMVGWDLDNVLEIVSEYDCVVMTLAHSGLSTAYRTDADPKIPTAVDLYDPVLIENIGLQPADAEGARSFSSYLSGVVPILKRGDYFFCANERQKLYYLGVLNALGRINPLTYREKLLEIVPFGVDDKPAKKTEDVMRGSLIDADDKIILWFSGIYPWFDALTLIEAMPTVLEGEPRAKLVILGGVHPHGHAPDGEYKRTIERADELGLLSRSVLLVDWQPYETRANWYLESDIAVVTHKPSLETELSHRTRVIDFMWAGLPTITSQGDTVGEMLENRGCGLTVPTGDKDALA</sequence>
<dbReference type="Pfam" id="PF13692">
    <property type="entry name" value="Glyco_trans_1_4"/>
    <property type="match status" value="1"/>
</dbReference>
<reference evidence="1" key="1">
    <citation type="journal article" date="2015" name="Nature">
        <title>Complex archaea that bridge the gap between prokaryotes and eukaryotes.</title>
        <authorList>
            <person name="Spang A."/>
            <person name="Saw J.H."/>
            <person name="Jorgensen S.L."/>
            <person name="Zaremba-Niedzwiedzka K."/>
            <person name="Martijn J."/>
            <person name="Lind A.E."/>
            <person name="van Eijk R."/>
            <person name="Schleper C."/>
            <person name="Guy L."/>
            <person name="Ettema T.J."/>
        </authorList>
    </citation>
    <scope>NUCLEOTIDE SEQUENCE</scope>
</reference>
<evidence type="ECO:0000313" key="1">
    <source>
        <dbReference type="EMBL" id="KKL53546.1"/>
    </source>
</evidence>